<dbReference type="InterPro" id="IPR047127">
    <property type="entry name" value="MutT-like"/>
</dbReference>
<evidence type="ECO:0000256" key="10">
    <source>
        <dbReference type="ARBA" id="ARBA00035861"/>
    </source>
</evidence>
<evidence type="ECO:0000256" key="8">
    <source>
        <dbReference type="ARBA" id="ARBA00022842"/>
    </source>
</evidence>
<dbReference type="GO" id="GO:0008413">
    <property type="term" value="F:8-oxo-7,8-dihydroguanosine triphosphate pyrophosphatase activity"/>
    <property type="evidence" value="ECO:0007669"/>
    <property type="project" value="TreeGrafter"/>
</dbReference>
<keyword evidence="6" id="KW-0227">DNA damage</keyword>
<evidence type="ECO:0000256" key="14">
    <source>
        <dbReference type="ARBA" id="ARBA00041592"/>
    </source>
</evidence>
<dbReference type="GO" id="GO:0035539">
    <property type="term" value="F:8-oxo-7,8-dihydrodeoxyguanosine triphosphate pyrophosphatase activity"/>
    <property type="evidence" value="ECO:0007669"/>
    <property type="project" value="UniProtKB-EC"/>
</dbReference>
<dbReference type="RefSeq" id="WP_093664043.1">
    <property type="nucleotide sequence ID" value="NZ_FOCF01000001.1"/>
</dbReference>
<comment type="catalytic activity">
    <reaction evidence="10">
        <text>8-oxo-dGTP + H2O = 8-oxo-dGMP + diphosphate + H(+)</text>
        <dbReference type="Rhea" id="RHEA:31575"/>
        <dbReference type="ChEBI" id="CHEBI:15377"/>
        <dbReference type="ChEBI" id="CHEBI:15378"/>
        <dbReference type="ChEBI" id="CHEBI:33019"/>
        <dbReference type="ChEBI" id="CHEBI:63224"/>
        <dbReference type="ChEBI" id="CHEBI:77896"/>
        <dbReference type="EC" id="3.6.1.55"/>
    </reaction>
</comment>
<keyword evidence="8" id="KW-0460">Magnesium</keyword>
<evidence type="ECO:0000313" key="19">
    <source>
        <dbReference type="EMBL" id="SEM58802.1"/>
    </source>
</evidence>
<dbReference type="AlphaFoldDB" id="A0A1H7ZJP8"/>
<dbReference type="SUPFAM" id="SSF55811">
    <property type="entry name" value="Nudix"/>
    <property type="match status" value="1"/>
</dbReference>
<evidence type="ECO:0000256" key="9">
    <source>
        <dbReference type="ARBA" id="ARBA00023204"/>
    </source>
</evidence>
<dbReference type="PRINTS" id="PR00502">
    <property type="entry name" value="NUDIXFAMILY"/>
</dbReference>
<dbReference type="InterPro" id="IPR020084">
    <property type="entry name" value="NUDIX_hydrolase_CS"/>
</dbReference>
<evidence type="ECO:0000313" key="20">
    <source>
        <dbReference type="Proteomes" id="UP000199206"/>
    </source>
</evidence>
<comment type="cofactor">
    <cofactor evidence="1">
        <name>Mg(2+)</name>
        <dbReference type="ChEBI" id="CHEBI:18420"/>
    </cofactor>
</comment>
<dbReference type="GO" id="GO:0006281">
    <property type="term" value="P:DNA repair"/>
    <property type="evidence" value="ECO:0007669"/>
    <property type="project" value="UniProtKB-KW"/>
</dbReference>
<dbReference type="PROSITE" id="PS51462">
    <property type="entry name" value="NUDIX"/>
    <property type="match status" value="1"/>
</dbReference>
<dbReference type="PANTHER" id="PTHR47707:SF1">
    <property type="entry name" value="NUDIX HYDROLASE FAMILY PROTEIN"/>
    <property type="match status" value="1"/>
</dbReference>
<dbReference type="GO" id="GO:0044715">
    <property type="term" value="F:8-oxo-dGDP phosphatase activity"/>
    <property type="evidence" value="ECO:0007669"/>
    <property type="project" value="TreeGrafter"/>
</dbReference>
<dbReference type="Proteomes" id="UP000199206">
    <property type="component" value="Unassembled WGS sequence"/>
</dbReference>
<dbReference type="GO" id="GO:0006260">
    <property type="term" value="P:DNA replication"/>
    <property type="evidence" value="ECO:0007669"/>
    <property type="project" value="UniProtKB-KW"/>
</dbReference>
<dbReference type="GO" id="GO:0046872">
    <property type="term" value="F:metal ion binding"/>
    <property type="evidence" value="ECO:0007669"/>
    <property type="project" value="UniProtKB-KW"/>
</dbReference>
<accession>A0A1H7ZJP8</accession>
<dbReference type="OrthoDB" id="9810648at2"/>
<comment type="catalytic activity">
    <reaction evidence="11">
        <text>8-oxo-GTP + H2O = 8-oxo-GMP + diphosphate + H(+)</text>
        <dbReference type="Rhea" id="RHEA:67616"/>
        <dbReference type="ChEBI" id="CHEBI:15377"/>
        <dbReference type="ChEBI" id="CHEBI:15378"/>
        <dbReference type="ChEBI" id="CHEBI:33019"/>
        <dbReference type="ChEBI" id="CHEBI:143553"/>
        <dbReference type="ChEBI" id="CHEBI:145694"/>
    </reaction>
</comment>
<dbReference type="PROSITE" id="PS00893">
    <property type="entry name" value="NUDIX_BOX"/>
    <property type="match status" value="1"/>
</dbReference>
<evidence type="ECO:0000256" key="4">
    <source>
        <dbReference type="ARBA" id="ARBA00022705"/>
    </source>
</evidence>
<organism evidence="19 20">
    <name type="scientific">Sphingomonas gellani</name>
    <dbReference type="NCBI Taxonomy" id="1166340"/>
    <lineage>
        <taxon>Bacteria</taxon>
        <taxon>Pseudomonadati</taxon>
        <taxon>Pseudomonadota</taxon>
        <taxon>Alphaproteobacteria</taxon>
        <taxon>Sphingomonadales</taxon>
        <taxon>Sphingomonadaceae</taxon>
        <taxon>Sphingomonas</taxon>
    </lineage>
</organism>
<evidence type="ECO:0000256" key="7">
    <source>
        <dbReference type="ARBA" id="ARBA00022801"/>
    </source>
</evidence>
<evidence type="ECO:0000256" key="5">
    <source>
        <dbReference type="ARBA" id="ARBA00022723"/>
    </source>
</evidence>
<sequence>MVHGAQDGPLIVVAAALIRDDRVLVQERPAGKALAGLWEFPGGKVEAGETCEAALVRELSEELGIALGSEALAPHSFVTGTAGDRPLLLLLYVATEWAGEAHALEASALCWANYADLCALPMPPADVPLVAALRPLLA</sequence>
<keyword evidence="3" id="KW-0515">Mutator protein</keyword>
<evidence type="ECO:0000256" key="13">
    <source>
        <dbReference type="ARBA" id="ARBA00040794"/>
    </source>
</evidence>
<evidence type="ECO:0000256" key="2">
    <source>
        <dbReference type="ARBA" id="ARBA00005582"/>
    </source>
</evidence>
<dbReference type="EMBL" id="FOCF01000001">
    <property type="protein sequence ID" value="SEM58802.1"/>
    <property type="molecule type" value="Genomic_DNA"/>
</dbReference>
<keyword evidence="4" id="KW-0235">DNA replication</keyword>
<reference evidence="20" key="1">
    <citation type="submission" date="2016-10" db="EMBL/GenBank/DDBJ databases">
        <authorList>
            <person name="Varghese N."/>
            <person name="Submissions S."/>
        </authorList>
    </citation>
    <scope>NUCLEOTIDE SEQUENCE [LARGE SCALE GENOMIC DNA]</scope>
    <source>
        <strain evidence="20">S6-262</strain>
    </source>
</reference>
<dbReference type="CDD" id="cd03425">
    <property type="entry name" value="NUDIX_MutT_NudA_like"/>
    <property type="match status" value="1"/>
</dbReference>
<dbReference type="EC" id="3.6.1.55" evidence="12"/>
<dbReference type="STRING" id="1166340.SAMN05192583_0737"/>
<proteinExistence type="inferred from homology"/>
<name>A0A1H7ZJP8_9SPHN</name>
<keyword evidence="7 17" id="KW-0378">Hydrolase</keyword>
<evidence type="ECO:0000256" key="15">
    <source>
        <dbReference type="ARBA" id="ARBA00041979"/>
    </source>
</evidence>
<evidence type="ECO:0000256" key="1">
    <source>
        <dbReference type="ARBA" id="ARBA00001946"/>
    </source>
</evidence>
<keyword evidence="9" id="KW-0234">DNA repair</keyword>
<evidence type="ECO:0000256" key="17">
    <source>
        <dbReference type="RuleBase" id="RU003476"/>
    </source>
</evidence>
<evidence type="ECO:0000256" key="16">
    <source>
        <dbReference type="ARBA" id="ARBA00042798"/>
    </source>
</evidence>
<feature type="domain" description="Nudix hydrolase" evidence="18">
    <location>
        <begin position="8"/>
        <end position="135"/>
    </location>
</feature>
<dbReference type="Gene3D" id="3.90.79.10">
    <property type="entry name" value="Nucleoside Triphosphate Pyrophosphohydrolase"/>
    <property type="match status" value="1"/>
</dbReference>
<dbReference type="PANTHER" id="PTHR47707">
    <property type="entry name" value="8-OXO-DGTP DIPHOSPHATASE"/>
    <property type="match status" value="1"/>
</dbReference>
<dbReference type="InterPro" id="IPR000086">
    <property type="entry name" value="NUDIX_hydrolase_dom"/>
</dbReference>
<gene>
    <name evidence="19" type="ORF">SAMN05192583_0737</name>
</gene>
<evidence type="ECO:0000256" key="12">
    <source>
        <dbReference type="ARBA" id="ARBA00038905"/>
    </source>
</evidence>
<evidence type="ECO:0000256" key="6">
    <source>
        <dbReference type="ARBA" id="ARBA00022763"/>
    </source>
</evidence>
<protein>
    <recommendedName>
        <fullName evidence="13">8-oxo-dGTP diphosphatase</fullName>
        <ecNumber evidence="12">3.6.1.55</ecNumber>
    </recommendedName>
    <alternativeName>
        <fullName evidence="16">7,8-dihydro-8-oxoguanine-triphosphatase</fullName>
    </alternativeName>
    <alternativeName>
        <fullName evidence="15">Mutator protein MutT</fullName>
    </alternativeName>
    <alternativeName>
        <fullName evidence="14">dGTP pyrophosphohydrolase</fullName>
    </alternativeName>
</protein>
<dbReference type="GO" id="GO:0044716">
    <property type="term" value="F:8-oxo-GDP phosphatase activity"/>
    <property type="evidence" value="ECO:0007669"/>
    <property type="project" value="TreeGrafter"/>
</dbReference>
<evidence type="ECO:0000256" key="3">
    <source>
        <dbReference type="ARBA" id="ARBA00022457"/>
    </source>
</evidence>
<keyword evidence="5" id="KW-0479">Metal-binding</keyword>
<evidence type="ECO:0000256" key="11">
    <source>
        <dbReference type="ARBA" id="ARBA00036904"/>
    </source>
</evidence>
<dbReference type="InterPro" id="IPR020476">
    <property type="entry name" value="Nudix_hydrolase"/>
</dbReference>
<keyword evidence="20" id="KW-1185">Reference proteome</keyword>
<dbReference type="Pfam" id="PF00293">
    <property type="entry name" value="NUDIX"/>
    <property type="match status" value="1"/>
</dbReference>
<dbReference type="InterPro" id="IPR015797">
    <property type="entry name" value="NUDIX_hydrolase-like_dom_sf"/>
</dbReference>
<comment type="similarity">
    <text evidence="2 17">Belongs to the Nudix hydrolase family.</text>
</comment>
<evidence type="ECO:0000259" key="18">
    <source>
        <dbReference type="PROSITE" id="PS51462"/>
    </source>
</evidence>